<accession>A0A2G5TZU1</accession>
<feature type="domain" description="F-box" evidence="2">
    <location>
        <begin position="2"/>
        <end position="50"/>
    </location>
</feature>
<sequence length="356" mass="41580">MPIPLLNFPSDLLRDVFKECDPFDLYKLSKCSERTRKSIMAYSANNWKIKSSDTEISVVCRDSRYHFINTMSAMFHEYETFYPLYVPRPEVSEGMFIKYPNGGFTELFVYLLDTFRIKTVNAMRIANENVPSSDFLELVKLVIGRNLDVERLYFGTRRIYQEIVKLMELVNQTNPTKAFFCGQSFPPNFQHHFTRFPERITVCNSHWFQLDQLISCSCSHILLKNSKLTNQDLDLLLQKWKKNEALPNLQFLDVYTNCINNKSPILGMYPPINWKGHRDIFFQDGDDEKRLVNPVRVTKDDGTVGWLRVDLGESSEIEFLVVNSSSTVREVIYQYPDSDDDDEIEEPADPNPRIQL</sequence>
<feature type="region of interest" description="Disordered" evidence="1">
    <location>
        <begin position="335"/>
        <end position="356"/>
    </location>
</feature>
<dbReference type="InterPro" id="IPR012885">
    <property type="entry name" value="F-box_Sdz-33"/>
</dbReference>
<dbReference type="EMBL" id="PDUG01000004">
    <property type="protein sequence ID" value="PIC32768.1"/>
    <property type="molecule type" value="Genomic_DNA"/>
</dbReference>
<dbReference type="AlphaFoldDB" id="A0A2G5TZU1"/>
<evidence type="ECO:0000313" key="4">
    <source>
        <dbReference type="Proteomes" id="UP000230233"/>
    </source>
</evidence>
<proteinExistence type="predicted"/>
<dbReference type="InterPro" id="IPR001810">
    <property type="entry name" value="F-box_dom"/>
</dbReference>
<comment type="caution">
    <text evidence="3">The sequence shown here is derived from an EMBL/GenBank/DDBJ whole genome shotgun (WGS) entry which is preliminary data.</text>
</comment>
<evidence type="ECO:0000256" key="1">
    <source>
        <dbReference type="SAM" id="MobiDB-lite"/>
    </source>
</evidence>
<dbReference type="Proteomes" id="UP000230233">
    <property type="component" value="Chromosome IV"/>
</dbReference>
<organism evidence="3 4">
    <name type="scientific">Caenorhabditis nigoni</name>
    <dbReference type="NCBI Taxonomy" id="1611254"/>
    <lineage>
        <taxon>Eukaryota</taxon>
        <taxon>Metazoa</taxon>
        <taxon>Ecdysozoa</taxon>
        <taxon>Nematoda</taxon>
        <taxon>Chromadorea</taxon>
        <taxon>Rhabditida</taxon>
        <taxon>Rhabditina</taxon>
        <taxon>Rhabditomorpha</taxon>
        <taxon>Rhabditoidea</taxon>
        <taxon>Rhabditidae</taxon>
        <taxon>Peloderinae</taxon>
        <taxon>Caenorhabditis</taxon>
    </lineage>
</organism>
<dbReference type="PANTHER" id="PTHR21503:SF52">
    <property type="entry name" value="F-BOX DOMAIN-CONTAINING PROTEIN"/>
    <property type="match status" value="1"/>
</dbReference>
<reference evidence="4" key="1">
    <citation type="submission" date="2017-10" db="EMBL/GenBank/DDBJ databases">
        <title>Rapid genome shrinkage in a self-fertile nematode reveals novel sperm competition proteins.</title>
        <authorList>
            <person name="Yin D."/>
            <person name="Schwarz E.M."/>
            <person name="Thomas C.G."/>
            <person name="Felde R.L."/>
            <person name="Korf I.F."/>
            <person name="Cutter A.D."/>
            <person name="Schartner C.M."/>
            <person name="Ralston E.J."/>
            <person name="Meyer B.J."/>
            <person name="Haag E.S."/>
        </authorList>
    </citation>
    <scope>NUCLEOTIDE SEQUENCE [LARGE SCALE GENOMIC DNA]</scope>
    <source>
        <strain evidence="4">JU1422</strain>
    </source>
</reference>
<name>A0A2G5TZU1_9PELO</name>
<protein>
    <recommendedName>
        <fullName evidence="2">F-box domain-containing protein</fullName>
    </recommendedName>
</protein>
<dbReference type="PANTHER" id="PTHR21503">
    <property type="entry name" value="F-BOX-CONTAINING HYPOTHETICAL PROTEIN C.ELEGANS"/>
    <property type="match status" value="1"/>
</dbReference>
<dbReference type="Pfam" id="PF00646">
    <property type="entry name" value="F-box"/>
    <property type="match status" value="1"/>
</dbReference>
<evidence type="ECO:0000313" key="3">
    <source>
        <dbReference type="EMBL" id="PIC32768.1"/>
    </source>
</evidence>
<gene>
    <name evidence="3" type="primary">Cnig_chr_IV.g12983</name>
    <name evidence="3" type="ORF">B9Z55_012983</name>
</gene>
<evidence type="ECO:0000259" key="2">
    <source>
        <dbReference type="PROSITE" id="PS50181"/>
    </source>
</evidence>
<dbReference type="Pfam" id="PF07735">
    <property type="entry name" value="FBA_2"/>
    <property type="match status" value="1"/>
</dbReference>
<feature type="compositionally biased region" description="Acidic residues" evidence="1">
    <location>
        <begin position="337"/>
        <end position="348"/>
    </location>
</feature>
<dbReference type="PROSITE" id="PS50181">
    <property type="entry name" value="FBOX"/>
    <property type="match status" value="1"/>
</dbReference>
<keyword evidence="4" id="KW-1185">Reference proteome</keyword>